<accession>A0A543I2Y0</accession>
<gene>
    <name evidence="1" type="ORF">FBY41_1317</name>
</gene>
<dbReference type="RefSeq" id="WP_260439587.1">
    <property type="nucleotide sequence ID" value="NZ_VFPM01000001.1"/>
</dbReference>
<dbReference type="Proteomes" id="UP000316747">
    <property type="component" value="Unassembled WGS sequence"/>
</dbReference>
<name>A0A543I2Y0_9MICO</name>
<dbReference type="EMBL" id="VFPM01000001">
    <property type="protein sequence ID" value="TQM64935.1"/>
    <property type="molecule type" value="Genomic_DNA"/>
</dbReference>
<comment type="caution">
    <text evidence="1">The sequence shown here is derived from an EMBL/GenBank/DDBJ whole genome shotgun (WGS) entry which is preliminary data.</text>
</comment>
<evidence type="ECO:0000313" key="1">
    <source>
        <dbReference type="EMBL" id="TQM64935.1"/>
    </source>
</evidence>
<keyword evidence="2" id="KW-1185">Reference proteome</keyword>
<sequence length="43" mass="4729">MDPDPGDRHTHAYANTGAEEAWFSLTVFEPGVGRTARTEVSHD</sequence>
<reference evidence="1 2" key="1">
    <citation type="submission" date="2019-06" db="EMBL/GenBank/DDBJ databases">
        <title>Genome sequencing of plant associated microbes to promote plant fitness in Sorghum bicolor and Oryza sativa.</title>
        <authorList>
            <person name="Coleman-Derr D."/>
        </authorList>
    </citation>
    <scope>NUCLEOTIDE SEQUENCE [LARGE SCALE GENOMIC DNA]</scope>
    <source>
        <strain evidence="1 2">KV-663</strain>
    </source>
</reference>
<proteinExistence type="predicted"/>
<dbReference type="AlphaFoldDB" id="A0A543I2Y0"/>
<organism evidence="1 2">
    <name type="scientific">Humibacillus xanthopallidus</name>
    <dbReference type="NCBI Taxonomy" id="412689"/>
    <lineage>
        <taxon>Bacteria</taxon>
        <taxon>Bacillati</taxon>
        <taxon>Actinomycetota</taxon>
        <taxon>Actinomycetes</taxon>
        <taxon>Micrococcales</taxon>
        <taxon>Intrasporangiaceae</taxon>
        <taxon>Humibacillus</taxon>
    </lineage>
</organism>
<protein>
    <submittedName>
        <fullName evidence="1">Uncharacterized protein</fullName>
    </submittedName>
</protein>
<evidence type="ECO:0000313" key="2">
    <source>
        <dbReference type="Proteomes" id="UP000316747"/>
    </source>
</evidence>